<protein>
    <recommendedName>
        <fullName evidence="3">Alpha/beta hydrolase domain protein</fullName>
    </recommendedName>
</protein>
<reference evidence="1 2" key="1">
    <citation type="submission" date="2013-02" db="EMBL/GenBank/DDBJ databases">
        <authorList>
            <person name="Harkins D.M."/>
            <person name="Durkin A.S."/>
            <person name="Brinkac L.M."/>
            <person name="Haft D.H."/>
            <person name="Selengut J.D."/>
            <person name="Sanka R."/>
            <person name="DePew J."/>
            <person name="Purushe J."/>
            <person name="Tulsiani S.M."/>
            <person name="Graham G.C."/>
            <person name="Burns M.-A."/>
            <person name="Dohnt M.F."/>
            <person name="Smythe L.D."/>
            <person name="McKay D.B."/>
            <person name="Craig S.B."/>
            <person name="Vinetz J.M."/>
            <person name="Sutton G.G."/>
            <person name="Nierman W.C."/>
            <person name="Fouts D.E."/>
        </authorList>
    </citation>
    <scope>NUCLEOTIDE SEQUENCE [LARGE SCALE GENOMIC DNA]</scope>
    <source>
        <strain evidence="1 2">LT2050</strain>
    </source>
</reference>
<proteinExistence type="predicted"/>
<evidence type="ECO:0000313" key="2">
    <source>
        <dbReference type="Proteomes" id="UP000011778"/>
    </source>
</evidence>
<dbReference type="Proteomes" id="UP000011778">
    <property type="component" value="Unassembled WGS sequence"/>
</dbReference>
<comment type="caution">
    <text evidence="1">The sequence shown here is derived from an EMBL/GenBank/DDBJ whole genome shotgun (WGS) entry which is preliminary data.</text>
</comment>
<sequence length="103" mass="11872">MNLKKLKTPKFTPSGILKSPFIQTALASLKWNLPKEMTFLKNTEKMILDVGKGVRLEGYLSKQKNQKPKGFLILLHGWEGSVNSTYILKTSNYFYEKNIIFFV</sequence>
<accession>M3IIB7</accession>
<dbReference type="EMBL" id="AFMD02000414">
    <property type="protein sequence ID" value="EMG20442.1"/>
    <property type="molecule type" value="Genomic_DNA"/>
</dbReference>
<name>M3IIB7_LEPIT</name>
<gene>
    <name evidence="1" type="ORF">LEP1GSC150_5564</name>
</gene>
<dbReference type="AlphaFoldDB" id="M3IIB7"/>
<organism evidence="1 2">
    <name type="scientific">Leptospira interrogans serovar Copenhageni str. LT2050</name>
    <dbReference type="NCBI Taxonomy" id="1001598"/>
    <lineage>
        <taxon>Bacteria</taxon>
        <taxon>Pseudomonadati</taxon>
        <taxon>Spirochaetota</taxon>
        <taxon>Spirochaetia</taxon>
        <taxon>Leptospirales</taxon>
        <taxon>Leptospiraceae</taxon>
        <taxon>Leptospira</taxon>
    </lineage>
</organism>
<evidence type="ECO:0008006" key="3">
    <source>
        <dbReference type="Google" id="ProtNLM"/>
    </source>
</evidence>
<evidence type="ECO:0000313" key="1">
    <source>
        <dbReference type="EMBL" id="EMG20442.1"/>
    </source>
</evidence>